<dbReference type="RefSeq" id="WP_195552016.1">
    <property type="nucleotide sequence ID" value="NZ_JADMNX010000009.1"/>
</dbReference>
<sequence length="82" mass="9299">MRKQEVLLISCSGKTLGHNLKQLIGTGAKICHIERASSFGHFLGIEFAGYVVIYEISFCKRHSKKYMQTIKNLRGRLEDNNA</sequence>
<name>A0AAW6E2U6_9FIRM</name>
<accession>A0AAW6E2U6</accession>
<dbReference type="EMBL" id="JAQMLS010000009">
    <property type="protein sequence ID" value="MDB8742817.1"/>
    <property type="molecule type" value="Genomic_DNA"/>
</dbReference>
<protein>
    <submittedName>
        <fullName evidence="1">Uncharacterized protein</fullName>
    </submittedName>
</protein>
<organism evidence="1 2">
    <name type="scientific">Ruminococcus bicirculans</name>
    <name type="common">ex Wegman et al. 2014</name>
    <dbReference type="NCBI Taxonomy" id="1160721"/>
    <lineage>
        <taxon>Bacteria</taxon>
        <taxon>Bacillati</taxon>
        <taxon>Bacillota</taxon>
        <taxon>Clostridia</taxon>
        <taxon>Eubacteriales</taxon>
        <taxon>Oscillospiraceae</taxon>
        <taxon>Ruminococcus</taxon>
    </lineage>
</organism>
<dbReference type="AlphaFoldDB" id="A0AAW6E2U6"/>
<reference evidence="1" key="1">
    <citation type="submission" date="2023-01" db="EMBL/GenBank/DDBJ databases">
        <title>Human gut microbiome strain richness.</title>
        <authorList>
            <person name="Chen-Liaw A."/>
        </authorList>
    </citation>
    <scope>NUCLEOTIDE SEQUENCE</scope>
    <source>
        <strain evidence="1">D59st1_B8_D59t2_181005</strain>
    </source>
</reference>
<comment type="caution">
    <text evidence="1">The sequence shown here is derived from an EMBL/GenBank/DDBJ whole genome shotgun (WGS) entry which is preliminary data.</text>
</comment>
<proteinExistence type="predicted"/>
<gene>
    <name evidence="1" type="ORF">PNV70_12170</name>
</gene>
<evidence type="ECO:0000313" key="1">
    <source>
        <dbReference type="EMBL" id="MDB8742817.1"/>
    </source>
</evidence>
<evidence type="ECO:0000313" key="2">
    <source>
        <dbReference type="Proteomes" id="UP001211421"/>
    </source>
</evidence>
<dbReference type="Proteomes" id="UP001211421">
    <property type="component" value="Unassembled WGS sequence"/>
</dbReference>